<reference evidence="10 11" key="1">
    <citation type="submission" date="2024-09" db="EMBL/GenBank/DDBJ databases">
        <authorList>
            <person name="Sun Q."/>
            <person name="Mori K."/>
        </authorList>
    </citation>
    <scope>NUCLEOTIDE SEQUENCE [LARGE SCALE GENOMIC DNA]</scope>
    <source>
        <strain evidence="10 11">CCM 7759</strain>
    </source>
</reference>
<dbReference type="PANTHER" id="PTHR35789">
    <property type="entry name" value="SPORE GERMINATION PROTEIN B3"/>
    <property type="match status" value="1"/>
</dbReference>
<evidence type="ECO:0000256" key="4">
    <source>
        <dbReference type="ARBA" id="ARBA00022729"/>
    </source>
</evidence>
<evidence type="ECO:0000256" key="3">
    <source>
        <dbReference type="ARBA" id="ARBA00022544"/>
    </source>
</evidence>
<evidence type="ECO:0000256" key="7">
    <source>
        <dbReference type="ARBA" id="ARBA00023288"/>
    </source>
</evidence>
<feature type="domain" description="Spore germination protein N-terminal" evidence="9">
    <location>
        <begin position="26"/>
        <end position="200"/>
    </location>
</feature>
<dbReference type="Gene3D" id="3.30.300.210">
    <property type="entry name" value="Nutrient germinant receptor protein C, domain 3"/>
    <property type="match status" value="1"/>
</dbReference>
<keyword evidence="11" id="KW-1185">Reference proteome</keyword>
<keyword evidence="4" id="KW-0732">Signal</keyword>
<dbReference type="InterPro" id="IPR046953">
    <property type="entry name" value="Spore_GerAC-like_C"/>
</dbReference>
<comment type="similarity">
    <text evidence="2">Belongs to the GerABKC lipoprotein family.</text>
</comment>
<keyword evidence="3" id="KW-0309">Germination</keyword>
<evidence type="ECO:0000259" key="8">
    <source>
        <dbReference type="Pfam" id="PF05504"/>
    </source>
</evidence>
<dbReference type="PROSITE" id="PS51257">
    <property type="entry name" value="PROKAR_LIPOPROTEIN"/>
    <property type="match status" value="1"/>
</dbReference>
<keyword evidence="7" id="KW-0449">Lipoprotein</keyword>
<evidence type="ECO:0000259" key="9">
    <source>
        <dbReference type="Pfam" id="PF25198"/>
    </source>
</evidence>
<dbReference type="RefSeq" id="WP_377469024.1">
    <property type="nucleotide sequence ID" value="NZ_JBHLWN010000025.1"/>
</dbReference>
<dbReference type="EMBL" id="JBHLWN010000025">
    <property type="protein sequence ID" value="MFC0211975.1"/>
    <property type="molecule type" value="Genomic_DNA"/>
</dbReference>
<gene>
    <name evidence="10" type="ORF">ACFFK0_05825</name>
</gene>
<sequence length="397" mass="43786">MQAAAAKIILSFFAVLTMLLVTGCWDRREINDVALVSGSAIDKKGNQYTVLSQIPLPSQIGGAGSKGGGGGTNGKQSWYNDSATADSLRRVIEDMQRTVSRELYFAHRRIVVFGEEMARSGLEPVMDASIRLPQNRLSSLAAVTKGEAGALFNVRAPMEQLPSEMMRELVQNATRTPYTLKRLNQEILRDGLDPAIPFIRVHQTTEVSGKTTTLELAGVGVLKKGSLVGYLESDEASYLWWAMGEANNPVVQVEAPESGGSISLLFQEVHADLVPQFTDDQISVVIRIDAKGAVVENESNYDLTADERMETTVQLAENKIKAGIERTVKKLQSLHSDPIGIGDVIYRKNDKKWSALRDKWNDQEYPKVQVSVETNLYIEHSGSIREPFGYPEGEITR</sequence>
<keyword evidence="6" id="KW-0564">Palmitate</keyword>
<organism evidence="10 11">
    <name type="scientific">Paenibacillus chartarius</name>
    <dbReference type="NCBI Taxonomy" id="747481"/>
    <lineage>
        <taxon>Bacteria</taxon>
        <taxon>Bacillati</taxon>
        <taxon>Bacillota</taxon>
        <taxon>Bacilli</taxon>
        <taxon>Bacillales</taxon>
        <taxon>Paenibacillaceae</taxon>
        <taxon>Paenibacillus</taxon>
    </lineage>
</organism>
<keyword evidence="5" id="KW-0472">Membrane</keyword>
<evidence type="ECO:0000256" key="6">
    <source>
        <dbReference type="ARBA" id="ARBA00023139"/>
    </source>
</evidence>
<evidence type="ECO:0000256" key="2">
    <source>
        <dbReference type="ARBA" id="ARBA00007886"/>
    </source>
</evidence>
<evidence type="ECO:0000313" key="10">
    <source>
        <dbReference type="EMBL" id="MFC0211975.1"/>
    </source>
</evidence>
<dbReference type="PANTHER" id="PTHR35789:SF1">
    <property type="entry name" value="SPORE GERMINATION PROTEIN B3"/>
    <property type="match status" value="1"/>
</dbReference>
<dbReference type="InterPro" id="IPR057336">
    <property type="entry name" value="GerAC_N"/>
</dbReference>
<comment type="subcellular location">
    <subcellularLocation>
        <location evidence="1">Membrane</location>
        <topology evidence="1">Lipid-anchor</topology>
    </subcellularLocation>
</comment>
<dbReference type="InterPro" id="IPR038501">
    <property type="entry name" value="Spore_GerAC_C_sf"/>
</dbReference>
<protein>
    <submittedName>
        <fullName evidence="10">Ger(X)C family spore germination protein</fullName>
    </submittedName>
</protein>
<name>A0ABV6DH57_9BACL</name>
<dbReference type="Pfam" id="PF05504">
    <property type="entry name" value="Spore_GerAC"/>
    <property type="match status" value="1"/>
</dbReference>
<evidence type="ECO:0000313" key="11">
    <source>
        <dbReference type="Proteomes" id="UP001589776"/>
    </source>
</evidence>
<dbReference type="Pfam" id="PF25198">
    <property type="entry name" value="Spore_GerAC_N"/>
    <property type="match status" value="1"/>
</dbReference>
<dbReference type="InterPro" id="IPR008844">
    <property type="entry name" value="Spore_GerAC-like"/>
</dbReference>
<feature type="domain" description="Spore germination GerAC-like C-terminal" evidence="8">
    <location>
        <begin position="218"/>
        <end position="382"/>
    </location>
</feature>
<evidence type="ECO:0000256" key="1">
    <source>
        <dbReference type="ARBA" id="ARBA00004635"/>
    </source>
</evidence>
<dbReference type="NCBIfam" id="TIGR02887">
    <property type="entry name" value="spore_ger_x_C"/>
    <property type="match status" value="1"/>
</dbReference>
<dbReference type="Proteomes" id="UP001589776">
    <property type="component" value="Unassembled WGS sequence"/>
</dbReference>
<comment type="caution">
    <text evidence="10">The sequence shown here is derived from an EMBL/GenBank/DDBJ whole genome shotgun (WGS) entry which is preliminary data.</text>
</comment>
<accession>A0ABV6DH57</accession>
<evidence type="ECO:0000256" key="5">
    <source>
        <dbReference type="ARBA" id="ARBA00023136"/>
    </source>
</evidence>
<proteinExistence type="inferred from homology"/>